<name>A0A3G8JR41_9ACTN</name>
<evidence type="ECO:0000313" key="3">
    <source>
        <dbReference type="Proteomes" id="UP000271469"/>
    </source>
</evidence>
<dbReference type="RefSeq" id="WP_164473829.1">
    <property type="nucleotide sequence ID" value="NZ_CP033972.1"/>
</dbReference>
<dbReference type="KEGG" id="gom:D7316_04213"/>
<evidence type="ECO:0000313" key="2">
    <source>
        <dbReference type="EMBL" id="AZG47601.1"/>
    </source>
</evidence>
<dbReference type="Proteomes" id="UP000271469">
    <property type="component" value="Chromosome"/>
</dbReference>
<sequence length="45" mass="4316">MRRRILALLAACAAVAGIGLAGSGPATAACMGNGIDDLTAEPCGD</sequence>
<feature type="chain" id="PRO_5017936057" evidence="1">
    <location>
        <begin position="29"/>
        <end position="45"/>
    </location>
</feature>
<dbReference type="EMBL" id="CP033972">
    <property type="protein sequence ID" value="AZG47601.1"/>
    <property type="molecule type" value="Genomic_DNA"/>
</dbReference>
<gene>
    <name evidence="2" type="ORF">D7316_04213</name>
</gene>
<feature type="signal peptide" evidence="1">
    <location>
        <begin position="1"/>
        <end position="28"/>
    </location>
</feature>
<keyword evidence="1" id="KW-0732">Signal</keyword>
<dbReference type="PROSITE" id="PS51257">
    <property type="entry name" value="PROKAR_LIPOPROTEIN"/>
    <property type="match status" value="1"/>
</dbReference>
<keyword evidence="3" id="KW-1185">Reference proteome</keyword>
<proteinExistence type="predicted"/>
<accession>A0A3G8JR41</accession>
<reference evidence="2 3" key="1">
    <citation type="submission" date="2018-11" db="EMBL/GenBank/DDBJ databases">
        <title>Gordonia insulae sp. nov., isolated from an island soil.</title>
        <authorList>
            <person name="Kim Y.S."/>
            <person name="Kim S.B."/>
        </authorList>
    </citation>
    <scope>NUCLEOTIDE SEQUENCE [LARGE SCALE GENOMIC DNA]</scope>
    <source>
        <strain evidence="2 3">MMS17-SY073</strain>
    </source>
</reference>
<evidence type="ECO:0000256" key="1">
    <source>
        <dbReference type="SAM" id="SignalP"/>
    </source>
</evidence>
<dbReference type="AlphaFoldDB" id="A0A3G8JR41"/>
<organism evidence="2 3">
    <name type="scientific">Gordonia insulae</name>
    <dbReference type="NCBI Taxonomy" id="2420509"/>
    <lineage>
        <taxon>Bacteria</taxon>
        <taxon>Bacillati</taxon>
        <taxon>Actinomycetota</taxon>
        <taxon>Actinomycetes</taxon>
        <taxon>Mycobacteriales</taxon>
        <taxon>Gordoniaceae</taxon>
        <taxon>Gordonia</taxon>
    </lineage>
</organism>
<protein>
    <submittedName>
        <fullName evidence="2">Uncharacterized protein</fullName>
    </submittedName>
</protein>